<name>A0A6N3QY55_SHIFL</name>
<dbReference type="Proteomes" id="UP000005406">
    <property type="component" value="Unassembled WGS sequence"/>
</dbReference>
<evidence type="ECO:0000313" key="2">
    <source>
        <dbReference type="EMBL" id="EIQ06379.1"/>
    </source>
</evidence>
<evidence type="ECO:0000313" key="1">
    <source>
        <dbReference type="EMBL" id="EIQ03040.1"/>
    </source>
</evidence>
<dbReference type="EMBL" id="AKMW01000079">
    <property type="protein sequence ID" value="EIQ03040.1"/>
    <property type="molecule type" value="Genomic_DNA"/>
</dbReference>
<gene>
    <name evidence="2" type="ORF">SFCCH060_3973</name>
    <name evidence="1" type="ORF">SFCCH060_4876</name>
</gene>
<evidence type="ECO:0000313" key="3">
    <source>
        <dbReference type="Proteomes" id="UP000005406"/>
    </source>
</evidence>
<comment type="caution">
    <text evidence="2">The sequence shown here is derived from an EMBL/GenBank/DDBJ whole genome shotgun (WGS) entry which is preliminary data.</text>
</comment>
<accession>A0A6N3QY55</accession>
<sequence>MLLHLCWKQQKNQVQVVLENEISFHLSSLIEHLLHPV</sequence>
<protein>
    <submittedName>
        <fullName evidence="2">Uncharacterized protein</fullName>
    </submittedName>
</protein>
<organism evidence="2 3">
    <name type="scientific">Shigella flexneri CCH060</name>
    <dbReference type="NCBI Taxonomy" id="754091"/>
    <lineage>
        <taxon>Bacteria</taxon>
        <taxon>Pseudomonadati</taxon>
        <taxon>Pseudomonadota</taxon>
        <taxon>Gammaproteobacteria</taxon>
        <taxon>Enterobacterales</taxon>
        <taxon>Enterobacteriaceae</taxon>
        <taxon>Shigella</taxon>
    </lineage>
</organism>
<dbReference type="EMBL" id="AKMW01000066">
    <property type="protein sequence ID" value="EIQ06379.1"/>
    <property type="molecule type" value="Genomic_DNA"/>
</dbReference>
<reference evidence="2 3" key="1">
    <citation type="submission" date="2012-03" db="EMBL/GenBank/DDBJ databases">
        <authorList>
            <person name="Rasko D."/>
            <person name="Redman J."/>
            <person name="Daugherty S.C."/>
            <person name="Tallon L."/>
            <person name="Sadzewicz L."/>
            <person name="Jones K."/>
            <person name="Santana-Cruz I."/>
            <person name="Liu X."/>
        </authorList>
    </citation>
    <scope>NUCLEOTIDE SEQUENCE [LARGE SCALE GENOMIC DNA]</scope>
    <source>
        <strain evidence="2 3">CCH060</strain>
    </source>
</reference>
<dbReference type="AlphaFoldDB" id="A0A6N3QY55"/>
<proteinExistence type="predicted"/>